<dbReference type="PRINTS" id="PR00721">
    <property type="entry name" value="STOMATIN"/>
</dbReference>
<feature type="coiled-coil region" evidence="3">
    <location>
        <begin position="181"/>
        <end position="226"/>
    </location>
</feature>
<dbReference type="Proteomes" id="UP000223913">
    <property type="component" value="Unassembled WGS sequence"/>
</dbReference>
<dbReference type="AlphaFoldDB" id="A0A2D0NF49"/>
<dbReference type="Pfam" id="PF01145">
    <property type="entry name" value="Band_7"/>
    <property type="match status" value="1"/>
</dbReference>
<name>A0A2D0NF49_FLAN2</name>
<comment type="similarity">
    <text evidence="2">Belongs to the band 7/mec-2 family.</text>
</comment>
<sequence>MKTFTVNESYVGLLYENGAFVEILEPGRHRFHNPWFGQIERNVRLVDMRERSLTIKGQEILTADKVAIRVSVLVYFRVFDPTAAVHRVANYEDRIYEDVQLSARRFLASRKLELILRDRNDISDAVKQDVSGSAAGYGVEILRADVKDLVFPGNLRAIMNQVLETERRSEARLIEARKEAEAAKVRSIAEAEDRLRRLEAEKEEVRLRAETEREKLRAELESELETARAVAEHPELIKLKQLEVLRELAANKNGKFVIGMPPTHFHEVTLD</sequence>
<keyword evidence="3" id="KW-0175">Coiled coil</keyword>
<evidence type="ECO:0000313" key="5">
    <source>
        <dbReference type="EMBL" id="PHN07144.1"/>
    </source>
</evidence>
<comment type="subcellular location">
    <subcellularLocation>
        <location evidence="1">Membrane</location>
        <topology evidence="1">Single-pass membrane protein</topology>
    </subcellularLocation>
</comment>
<dbReference type="GO" id="GO:0098552">
    <property type="term" value="C:side of membrane"/>
    <property type="evidence" value="ECO:0007669"/>
    <property type="project" value="UniProtKB-ARBA"/>
</dbReference>
<gene>
    <name evidence="5" type="ORF">CRP01_07915</name>
</gene>
<dbReference type="PANTHER" id="PTHR10264:SF83">
    <property type="entry name" value="BLL5629 PROTEIN"/>
    <property type="match status" value="1"/>
</dbReference>
<evidence type="ECO:0000256" key="1">
    <source>
        <dbReference type="ARBA" id="ARBA00004167"/>
    </source>
</evidence>
<dbReference type="EMBL" id="PDUD01000011">
    <property type="protein sequence ID" value="PHN07144.1"/>
    <property type="molecule type" value="Genomic_DNA"/>
</dbReference>
<dbReference type="GO" id="GO:0005886">
    <property type="term" value="C:plasma membrane"/>
    <property type="evidence" value="ECO:0007669"/>
    <property type="project" value="InterPro"/>
</dbReference>
<dbReference type="Gene3D" id="3.30.479.30">
    <property type="entry name" value="Band 7 domain"/>
    <property type="match status" value="1"/>
</dbReference>
<dbReference type="InterPro" id="IPR036013">
    <property type="entry name" value="Band_7/SPFH_dom_sf"/>
</dbReference>
<dbReference type="PANTHER" id="PTHR10264">
    <property type="entry name" value="BAND 7 PROTEIN-RELATED"/>
    <property type="match status" value="1"/>
</dbReference>
<dbReference type="FunFam" id="3.30.479.30:FF:000004">
    <property type="entry name" value="Putative membrane protease family, stomatin"/>
    <property type="match status" value="1"/>
</dbReference>
<dbReference type="RefSeq" id="WP_099149479.1">
    <property type="nucleotide sequence ID" value="NZ_PDUD01000011.1"/>
</dbReference>
<dbReference type="InterPro" id="IPR001972">
    <property type="entry name" value="Stomatin_HflK_fam"/>
</dbReference>
<dbReference type="SMART" id="SM00244">
    <property type="entry name" value="PHB"/>
    <property type="match status" value="1"/>
</dbReference>
<dbReference type="SUPFAM" id="SSF117892">
    <property type="entry name" value="Band 7/SPFH domain"/>
    <property type="match status" value="1"/>
</dbReference>
<dbReference type="InterPro" id="IPR043202">
    <property type="entry name" value="Band-7_stomatin-like"/>
</dbReference>
<evidence type="ECO:0000259" key="4">
    <source>
        <dbReference type="SMART" id="SM00244"/>
    </source>
</evidence>
<evidence type="ECO:0000256" key="2">
    <source>
        <dbReference type="ARBA" id="ARBA00008164"/>
    </source>
</evidence>
<dbReference type="OrthoDB" id="5501731at2"/>
<organism evidence="5 6">
    <name type="scientific">Flavilitoribacter nigricans (strain ATCC 23147 / DSM 23189 / NBRC 102662 / NCIMB 1420 / SS-2)</name>
    <name type="common">Lewinella nigricans</name>
    <dbReference type="NCBI Taxonomy" id="1122177"/>
    <lineage>
        <taxon>Bacteria</taxon>
        <taxon>Pseudomonadati</taxon>
        <taxon>Bacteroidota</taxon>
        <taxon>Saprospiria</taxon>
        <taxon>Saprospirales</taxon>
        <taxon>Lewinellaceae</taxon>
        <taxon>Flavilitoribacter</taxon>
    </lineage>
</organism>
<feature type="domain" description="Band 7" evidence="4">
    <location>
        <begin position="1"/>
        <end position="163"/>
    </location>
</feature>
<dbReference type="InterPro" id="IPR001107">
    <property type="entry name" value="Band_7"/>
</dbReference>
<protein>
    <recommendedName>
        <fullName evidence="4">Band 7 domain-containing protein</fullName>
    </recommendedName>
</protein>
<evidence type="ECO:0000256" key="3">
    <source>
        <dbReference type="SAM" id="Coils"/>
    </source>
</evidence>
<evidence type="ECO:0000313" key="6">
    <source>
        <dbReference type="Proteomes" id="UP000223913"/>
    </source>
</evidence>
<accession>A0A2D0NF49</accession>
<reference evidence="5 6" key="1">
    <citation type="submission" date="2017-10" db="EMBL/GenBank/DDBJ databases">
        <title>The draft genome sequence of Lewinella nigricans NBRC 102662.</title>
        <authorList>
            <person name="Wang K."/>
        </authorList>
    </citation>
    <scope>NUCLEOTIDE SEQUENCE [LARGE SCALE GENOMIC DNA]</scope>
    <source>
        <strain evidence="5 6">NBRC 102662</strain>
    </source>
</reference>
<proteinExistence type="inferred from homology"/>
<comment type="caution">
    <text evidence="5">The sequence shown here is derived from an EMBL/GenBank/DDBJ whole genome shotgun (WGS) entry which is preliminary data.</text>
</comment>
<keyword evidence="6" id="KW-1185">Reference proteome</keyword>
<dbReference type="CDD" id="cd13438">
    <property type="entry name" value="SPFH_eoslipins_u2"/>
    <property type="match status" value="1"/>
</dbReference>